<keyword evidence="3" id="KW-0969">Cilium</keyword>
<feature type="region of interest" description="Disordered" evidence="1">
    <location>
        <begin position="252"/>
        <end position="271"/>
    </location>
</feature>
<dbReference type="InterPro" id="IPR038610">
    <property type="entry name" value="FliK-like_C_sf"/>
</dbReference>
<dbReference type="AlphaFoldDB" id="A0A1G5KWH6"/>
<dbReference type="STRING" id="582692.SAMN05720606_11780"/>
<dbReference type="Gene3D" id="3.30.750.140">
    <property type="match status" value="1"/>
</dbReference>
<reference evidence="4" key="1">
    <citation type="submission" date="2016-10" db="EMBL/GenBank/DDBJ databases">
        <authorList>
            <person name="Varghese N."/>
            <person name="Submissions S."/>
        </authorList>
    </citation>
    <scope>NUCLEOTIDE SEQUENCE [LARGE SCALE GENOMIC DNA]</scope>
    <source>
        <strain evidence="4">BL9</strain>
    </source>
</reference>
<evidence type="ECO:0000256" key="1">
    <source>
        <dbReference type="SAM" id="MobiDB-lite"/>
    </source>
</evidence>
<feature type="region of interest" description="Disordered" evidence="1">
    <location>
        <begin position="424"/>
        <end position="487"/>
    </location>
</feature>
<dbReference type="PANTHER" id="PTHR37533">
    <property type="entry name" value="FLAGELLAR HOOK-LENGTH CONTROL PROTEIN"/>
    <property type="match status" value="1"/>
</dbReference>
<evidence type="ECO:0000313" key="3">
    <source>
        <dbReference type="EMBL" id="SCZ04478.1"/>
    </source>
</evidence>
<accession>A0A1G5KWH6</accession>
<name>A0A1G5KWH6_9BACL</name>
<protein>
    <submittedName>
        <fullName evidence="3">Flagellar hook-length control protein FliK</fullName>
    </submittedName>
</protein>
<evidence type="ECO:0000259" key="2">
    <source>
        <dbReference type="Pfam" id="PF02120"/>
    </source>
</evidence>
<dbReference type="InterPro" id="IPR052563">
    <property type="entry name" value="FliK"/>
</dbReference>
<dbReference type="RefSeq" id="WP_090923869.1">
    <property type="nucleotide sequence ID" value="NZ_FMVM01000017.1"/>
</dbReference>
<dbReference type="Proteomes" id="UP000198538">
    <property type="component" value="Unassembled WGS sequence"/>
</dbReference>
<feature type="region of interest" description="Disordered" evidence="1">
    <location>
        <begin position="7"/>
        <end position="30"/>
    </location>
</feature>
<dbReference type="CDD" id="cd17470">
    <property type="entry name" value="T3SS_Flik_C"/>
    <property type="match status" value="1"/>
</dbReference>
<keyword evidence="4" id="KW-1185">Reference proteome</keyword>
<feature type="domain" description="Flagellar hook-length control protein-like C-terminal" evidence="2">
    <location>
        <begin position="350"/>
        <end position="422"/>
    </location>
</feature>
<dbReference type="Pfam" id="PF02120">
    <property type="entry name" value="Flg_hook"/>
    <property type="match status" value="1"/>
</dbReference>
<keyword evidence="3" id="KW-0282">Flagellum</keyword>
<evidence type="ECO:0000313" key="4">
    <source>
        <dbReference type="Proteomes" id="UP000198538"/>
    </source>
</evidence>
<feature type="compositionally biased region" description="Low complexity" evidence="1">
    <location>
        <begin position="9"/>
        <end position="29"/>
    </location>
</feature>
<organism evidence="3 4">
    <name type="scientific">Paenibacillus polysaccharolyticus</name>
    <dbReference type="NCBI Taxonomy" id="582692"/>
    <lineage>
        <taxon>Bacteria</taxon>
        <taxon>Bacillati</taxon>
        <taxon>Bacillota</taxon>
        <taxon>Bacilli</taxon>
        <taxon>Bacillales</taxon>
        <taxon>Paenibacillaceae</taxon>
        <taxon>Paenibacillus</taxon>
    </lineage>
</organism>
<sequence length="487" mass="51791">MSLVYQMNAGASSKTSGSTQSSTAQSKGSVTGTGAEFLQTLAQSLAGGSGTGEGTDGTNGAVTTKTSAPLMFTFASENEENNTSVTDALSSLLVGTDSSGLMEMLEKLFGDLDTLDQALENDPALLAGLQSLIQQLYALLNKDSDGNQQASLSEVGSNLDQAPTSASAVELSQHPAAVRFVLQDVLTQLATEVLKPGPNVVKSAPEFQHLLQQLQSQLKEAGVETDGKKGWSELKSILNTFSAIKDAAVQTPNGAPTTASKTDGITPQTTASATVQTESKATTVTVKNDSTPVADAQPAIHHSNIVTAGELSLRSSGTVVSKPAEPVMQATNFAKEMTQFVVSKLDIVNQKGFSEATISLRPEHLGKLDVQITLQNGQLVARFMTEHVMAKDMLEQQMMQLRSSLQSQGIQVERLEVTQNSSLGSEMYQDGGRQQGNQSHQQKRSRERGEHTDEAVTAAGLQEELRNWRSEQVEGSEIQRESFTAEA</sequence>
<proteinExistence type="predicted"/>
<dbReference type="EMBL" id="FMVM01000017">
    <property type="protein sequence ID" value="SCZ04478.1"/>
    <property type="molecule type" value="Genomic_DNA"/>
</dbReference>
<keyword evidence="3" id="KW-0966">Cell projection</keyword>
<feature type="compositionally biased region" description="Basic and acidic residues" evidence="1">
    <location>
        <begin position="463"/>
        <end position="480"/>
    </location>
</feature>
<gene>
    <name evidence="3" type="ORF">SAMN05720606_11780</name>
</gene>
<dbReference type="InterPro" id="IPR021136">
    <property type="entry name" value="Flagellar_hook_control-like_C"/>
</dbReference>
<dbReference type="PANTHER" id="PTHR37533:SF2">
    <property type="entry name" value="FLAGELLAR HOOK-LENGTH CONTROL PROTEIN"/>
    <property type="match status" value="1"/>
</dbReference>